<dbReference type="PANTHER" id="PTHR11956">
    <property type="entry name" value="ARGINYL-TRNA SYNTHETASE"/>
    <property type="match status" value="1"/>
</dbReference>
<dbReference type="PANTHER" id="PTHR11956:SF5">
    <property type="entry name" value="ARGININE--TRNA LIGASE, CYTOPLASMIC"/>
    <property type="match status" value="1"/>
</dbReference>
<dbReference type="GO" id="GO:0004814">
    <property type="term" value="F:arginine-tRNA ligase activity"/>
    <property type="evidence" value="ECO:0007669"/>
    <property type="project" value="UniProtKB-UniRule"/>
</dbReference>
<comment type="subunit">
    <text evidence="9">Monomer.</text>
</comment>
<evidence type="ECO:0000256" key="2">
    <source>
        <dbReference type="ARBA" id="ARBA00022490"/>
    </source>
</evidence>
<comment type="catalytic activity">
    <reaction evidence="8 9">
        <text>tRNA(Arg) + L-arginine + ATP = L-arginyl-tRNA(Arg) + AMP + diphosphate</text>
        <dbReference type="Rhea" id="RHEA:20301"/>
        <dbReference type="Rhea" id="RHEA-COMP:9658"/>
        <dbReference type="Rhea" id="RHEA-COMP:9673"/>
        <dbReference type="ChEBI" id="CHEBI:30616"/>
        <dbReference type="ChEBI" id="CHEBI:32682"/>
        <dbReference type="ChEBI" id="CHEBI:33019"/>
        <dbReference type="ChEBI" id="CHEBI:78442"/>
        <dbReference type="ChEBI" id="CHEBI:78513"/>
        <dbReference type="ChEBI" id="CHEBI:456215"/>
        <dbReference type="EC" id="6.1.1.19"/>
    </reaction>
</comment>
<dbReference type="GO" id="GO:0006420">
    <property type="term" value="P:arginyl-tRNA aminoacylation"/>
    <property type="evidence" value="ECO:0007669"/>
    <property type="project" value="UniProtKB-UniRule"/>
</dbReference>
<dbReference type="SUPFAM" id="SSF55190">
    <property type="entry name" value="Arginyl-tRNA synthetase (ArgRS), N-terminal 'additional' domain"/>
    <property type="match status" value="1"/>
</dbReference>
<evidence type="ECO:0000313" key="14">
    <source>
        <dbReference type="Proteomes" id="UP000289455"/>
    </source>
</evidence>
<evidence type="ECO:0000256" key="1">
    <source>
        <dbReference type="ARBA" id="ARBA00005594"/>
    </source>
</evidence>
<dbReference type="AlphaFoldDB" id="A0A4Q1C2M7"/>
<evidence type="ECO:0000313" key="13">
    <source>
        <dbReference type="EMBL" id="RXK52500.1"/>
    </source>
</evidence>
<protein>
    <recommendedName>
        <fullName evidence="9">Arginine--tRNA ligase</fullName>
        <ecNumber evidence="9">6.1.1.19</ecNumber>
    </recommendedName>
    <alternativeName>
        <fullName evidence="9">Arginyl-tRNA synthetase</fullName>
        <shortName evidence="9">ArgRS</shortName>
    </alternativeName>
</protein>
<dbReference type="EC" id="6.1.1.19" evidence="9"/>
<keyword evidence="14" id="KW-1185">Reference proteome</keyword>
<dbReference type="EMBL" id="SDHY01000001">
    <property type="protein sequence ID" value="RXK52500.1"/>
    <property type="molecule type" value="Genomic_DNA"/>
</dbReference>
<dbReference type="InterPro" id="IPR001412">
    <property type="entry name" value="aa-tRNA-synth_I_CS"/>
</dbReference>
<feature type="domain" description="Arginyl tRNA synthetase N-terminal" evidence="12">
    <location>
        <begin position="6"/>
        <end position="88"/>
    </location>
</feature>
<evidence type="ECO:0000259" key="11">
    <source>
        <dbReference type="SMART" id="SM00836"/>
    </source>
</evidence>
<dbReference type="Proteomes" id="UP000289455">
    <property type="component" value="Unassembled WGS sequence"/>
</dbReference>
<dbReference type="SMART" id="SM00836">
    <property type="entry name" value="DALR_1"/>
    <property type="match status" value="1"/>
</dbReference>
<dbReference type="PRINTS" id="PR01038">
    <property type="entry name" value="TRNASYNTHARG"/>
</dbReference>
<evidence type="ECO:0000256" key="9">
    <source>
        <dbReference type="HAMAP-Rule" id="MF_00123"/>
    </source>
</evidence>
<gene>
    <name evidence="9" type="primary">argS</name>
    <name evidence="13" type="ORF">ESB04_02285</name>
</gene>
<keyword evidence="5 9" id="KW-0067">ATP-binding</keyword>
<feature type="short sequence motif" description="'HIGH' region" evidence="9">
    <location>
        <begin position="123"/>
        <end position="133"/>
    </location>
</feature>
<dbReference type="HAMAP" id="MF_00123">
    <property type="entry name" value="Arg_tRNA_synth"/>
    <property type="match status" value="1"/>
</dbReference>
<evidence type="ECO:0000256" key="7">
    <source>
        <dbReference type="ARBA" id="ARBA00023146"/>
    </source>
</evidence>
<comment type="similarity">
    <text evidence="1 9 10">Belongs to the class-I aminoacyl-tRNA synthetase family.</text>
</comment>
<evidence type="ECO:0000256" key="10">
    <source>
        <dbReference type="RuleBase" id="RU363038"/>
    </source>
</evidence>
<dbReference type="PROSITE" id="PS00178">
    <property type="entry name" value="AA_TRNA_LIGASE_I"/>
    <property type="match status" value="1"/>
</dbReference>
<keyword evidence="6 9" id="KW-0648">Protein biosynthesis</keyword>
<dbReference type="Pfam" id="PF05746">
    <property type="entry name" value="DALR_1"/>
    <property type="match status" value="1"/>
</dbReference>
<dbReference type="InterPro" id="IPR014729">
    <property type="entry name" value="Rossmann-like_a/b/a_fold"/>
</dbReference>
<evidence type="ECO:0000256" key="8">
    <source>
        <dbReference type="ARBA" id="ARBA00049339"/>
    </source>
</evidence>
<keyword evidence="4 9" id="KW-0547">Nucleotide-binding</keyword>
<keyword evidence="2 9" id="KW-0963">Cytoplasm</keyword>
<dbReference type="InterPro" id="IPR008909">
    <property type="entry name" value="DALR_anticod-bd"/>
</dbReference>
<evidence type="ECO:0000256" key="6">
    <source>
        <dbReference type="ARBA" id="ARBA00022917"/>
    </source>
</evidence>
<dbReference type="RefSeq" id="WP_129025832.1">
    <property type="nucleotide sequence ID" value="NZ_SDHY01000001.1"/>
</dbReference>
<comment type="subcellular location">
    <subcellularLocation>
        <location evidence="9">Cytoplasm</location>
    </subcellularLocation>
</comment>
<evidence type="ECO:0000256" key="3">
    <source>
        <dbReference type="ARBA" id="ARBA00022598"/>
    </source>
</evidence>
<keyword evidence="3 9" id="KW-0436">Ligase</keyword>
<dbReference type="GO" id="GO:0005737">
    <property type="term" value="C:cytoplasm"/>
    <property type="evidence" value="ECO:0007669"/>
    <property type="project" value="UniProtKB-SubCell"/>
</dbReference>
<dbReference type="SUPFAM" id="SSF52374">
    <property type="entry name" value="Nucleotidylyl transferase"/>
    <property type="match status" value="1"/>
</dbReference>
<dbReference type="InterPro" id="IPR001278">
    <property type="entry name" value="Arg-tRNA-ligase"/>
</dbReference>
<dbReference type="SUPFAM" id="SSF47323">
    <property type="entry name" value="Anticodon-binding domain of a subclass of class I aminoacyl-tRNA synthetases"/>
    <property type="match status" value="1"/>
</dbReference>
<dbReference type="InterPro" id="IPR036695">
    <property type="entry name" value="Arg-tRNA-synth_N_sf"/>
</dbReference>
<dbReference type="OrthoDB" id="9805987at2"/>
<evidence type="ECO:0000259" key="12">
    <source>
        <dbReference type="SMART" id="SM01016"/>
    </source>
</evidence>
<dbReference type="InterPro" id="IPR009080">
    <property type="entry name" value="tRNAsynth_Ia_anticodon-bd"/>
</dbReference>
<dbReference type="Gene3D" id="1.10.730.10">
    <property type="entry name" value="Isoleucyl-tRNA Synthetase, Domain 1"/>
    <property type="match status" value="1"/>
</dbReference>
<reference evidence="13 14" key="1">
    <citation type="submission" date="2019-01" db="EMBL/GenBank/DDBJ databases">
        <title>Cytophagaceae bacterium strain CAR-16.</title>
        <authorList>
            <person name="Chen W.-M."/>
        </authorList>
    </citation>
    <scope>NUCLEOTIDE SEQUENCE [LARGE SCALE GENOMIC DNA]</scope>
    <source>
        <strain evidence="13 14">CAR-16</strain>
    </source>
</reference>
<keyword evidence="7 9" id="KW-0030">Aminoacyl-tRNA synthetase</keyword>
<dbReference type="GO" id="GO:0005524">
    <property type="term" value="F:ATP binding"/>
    <property type="evidence" value="ECO:0007669"/>
    <property type="project" value="UniProtKB-UniRule"/>
</dbReference>
<dbReference type="Pfam" id="PF03485">
    <property type="entry name" value="Arg_tRNA_synt_N"/>
    <property type="match status" value="1"/>
</dbReference>
<organism evidence="13 14">
    <name type="scientific">Aquirufa rosea</name>
    <dbReference type="NCBI Taxonomy" id="2509241"/>
    <lineage>
        <taxon>Bacteria</taxon>
        <taxon>Pseudomonadati</taxon>
        <taxon>Bacteroidota</taxon>
        <taxon>Cytophagia</taxon>
        <taxon>Cytophagales</taxon>
        <taxon>Flectobacillaceae</taxon>
        <taxon>Aquirufa</taxon>
    </lineage>
</organism>
<sequence length="595" mass="67292">MSSIQVQLINSIQSGLSSLFQIDETELSLQETKKEFEGTYTFVVFPYTQRAAKAPGQIAQMLGEFLLADIPSLVKAYQVVQGFLNISLHDSVWYSLIQDIAQDKSAFQLAPKNEKILIEYSSPNTNKPLHLGHLRNNFLGYSVAEILKAGGYEVVKTNLVNDRGIHICKSMLAYRLFGHRETPESSGIKGDHLVGKYYVAFDKAYKAEIEKLVAGGMEAEQAKNQAPIMQQAQAMLLAWEQGDAEVMELWEKMNSWVFAGFETSYQQMGVNFDKIYRESNTYLLGKKLVEEGLQQGIFYQKPDNSVWINLEAEGLDEKLVLRKDGTSVYITQDMGTAQLKYEDFGANQSIYVVGNEQDYHFEVLFHILKKLNKPFSTGNYHLSYGMVDLPSGKMKSREGTVVDADDLMEEMVNTAKERTLELGKIEGFTEEESNALFHQLGMGALKYFLLKVDPKKRMLFNPEESIDFQGNTGPFIQYTHARICSIRRKALEKGFSLEGNINQTSALAESEKELIYLLGTYKSRLAEACDNFSPSVIAQYSFDLAKQFNKFYNELSILNEENEQVRQLRLILADVTGKTIQHAISLLGIVSPERM</sequence>
<dbReference type="Pfam" id="PF00750">
    <property type="entry name" value="tRNA-synt_1d"/>
    <property type="match status" value="1"/>
</dbReference>
<dbReference type="Gene3D" id="3.30.1360.70">
    <property type="entry name" value="Arginyl tRNA synthetase N-terminal domain"/>
    <property type="match status" value="1"/>
</dbReference>
<dbReference type="InterPro" id="IPR035684">
    <property type="entry name" value="ArgRS_core"/>
</dbReference>
<evidence type="ECO:0000256" key="5">
    <source>
        <dbReference type="ARBA" id="ARBA00022840"/>
    </source>
</evidence>
<accession>A0A4Q1C2M7</accession>
<name>A0A4Q1C2M7_9BACT</name>
<dbReference type="FunFam" id="1.10.730.10:FF:000006">
    <property type="entry name" value="Arginyl-tRNA synthetase 2, mitochondrial"/>
    <property type="match status" value="1"/>
</dbReference>
<proteinExistence type="inferred from homology"/>
<dbReference type="SMART" id="SM01016">
    <property type="entry name" value="Arg_tRNA_synt_N"/>
    <property type="match status" value="1"/>
</dbReference>
<dbReference type="InterPro" id="IPR005148">
    <property type="entry name" value="Arg-tRNA-synth_N"/>
</dbReference>
<evidence type="ECO:0000256" key="4">
    <source>
        <dbReference type="ARBA" id="ARBA00022741"/>
    </source>
</evidence>
<feature type="domain" description="DALR anticodon binding" evidence="11">
    <location>
        <begin position="476"/>
        <end position="595"/>
    </location>
</feature>
<dbReference type="Gene3D" id="3.40.50.620">
    <property type="entry name" value="HUPs"/>
    <property type="match status" value="1"/>
</dbReference>
<dbReference type="NCBIfam" id="TIGR00456">
    <property type="entry name" value="argS"/>
    <property type="match status" value="1"/>
</dbReference>
<comment type="caution">
    <text evidence="13">The sequence shown here is derived from an EMBL/GenBank/DDBJ whole genome shotgun (WGS) entry which is preliminary data.</text>
</comment>